<dbReference type="OrthoDB" id="2149705at2759"/>
<dbReference type="RefSeq" id="XP_033455660.1">
    <property type="nucleotide sequence ID" value="XM_033608072.1"/>
</dbReference>
<accession>A0A6J3LTM1</accession>
<name>A0A6J3LTM1_9PEZI</name>
<dbReference type="SUPFAM" id="SSF88697">
    <property type="entry name" value="PUA domain-like"/>
    <property type="match status" value="1"/>
</dbReference>
<keyword evidence="1" id="KW-1185">Reference proteome</keyword>
<proteinExistence type="predicted"/>
<evidence type="ECO:0000313" key="1">
    <source>
        <dbReference type="Proteomes" id="UP000504637"/>
    </source>
</evidence>
<dbReference type="InterPro" id="IPR015947">
    <property type="entry name" value="PUA-like_sf"/>
</dbReference>
<sequence>MQQRVTGEKTHEFRKYLINSSVKRIWFYRTALHSSIKYICEILPAQTRNVGDALPEENGIDNKEYNEHHKDWDEYDYAHKITSGYRLDEPLTLDKLQSMYEMTFAPQGLVYVPSSILEDFRWINATKLP</sequence>
<gene>
    <name evidence="2" type="ORF">K489DRAFT_413688</name>
</gene>
<dbReference type="GeneID" id="54365871"/>
<organism evidence="2">
    <name type="scientific">Dissoconium aciculare CBS 342.82</name>
    <dbReference type="NCBI Taxonomy" id="1314786"/>
    <lineage>
        <taxon>Eukaryota</taxon>
        <taxon>Fungi</taxon>
        <taxon>Dikarya</taxon>
        <taxon>Ascomycota</taxon>
        <taxon>Pezizomycotina</taxon>
        <taxon>Dothideomycetes</taxon>
        <taxon>Dothideomycetidae</taxon>
        <taxon>Mycosphaerellales</taxon>
        <taxon>Dissoconiaceae</taxon>
        <taxon>Dissoconium</taxon>
    </lineage>
</organism>
<protein>
    <submittedName>
        <fullName evidence="2">Uncharacterized protein</fullName>
    </submittedName>
</protein>
<reference evidence="2" key="1">
    <citation type="submission" date="2020-01" db="EMBL/GenBank/DDBJ databases">
        <authorList>
            <consortium name="DOE Joint Genome Institute"/>
            <person name="Haridas S."/>
            <person name="Albert R."/>
            <person name="Binder M."/>
            <person name="Bloem J."/>
            <person name="Labutti K."/>
            <person name="Salamov A."/>
            <person name="Andreopoulos B."/>
            <person name="Baker S.E."/>
            <person name="Barry K."/>
            <person name="Bills G."/>
            <person name="Bluhm B.H."/>
            <person name="Cannon C."/>
            <person name="Castanera R."/>
            <person name="Culley D.E."/>
            <person name="Daum C."/>
            <person name="Ezra D."/>
            <person name="Gonzalez J.B."/>
            <person name="Henrissat B."/>
            <person name="Kuo A."/>
            <person name="Liang C."/>
            <person name="Lipzen A."/>
            <person name="Lutzoni F."/>
            <person name="Magnuson J."/>
            <person name="Mondo S."/>
            <person name="Nolan M."/>
            <person name="Ohm R."/>
            <person name="Pangilinan J."/>
            <person name="Park H.-J."/>
            <person name="Ramirez L."/>
            <person name="Alfaro M."/>
            <person name="Sun H."/>
            <person name="Tritt A."/>
            <person name="Yoshinaga Y."/>
            <person name="Zwiers L.-H."/>
            <person name="Turgeon B.G."/>
            <person name="Goodwin S.B."/>
            <person name="Spatafora J.W."/>
            <person name="Crous P.W."/>
            <person name="Grigoriev I.V."/>
        </authorList>
    </citation>
    <scope>NUCLEOTIDE SEQUENCE</scope>
    <source>
        <strain evidence="2">CBS 342.82</strain>
    </source>
</reference>
<dbReference type="AlphaFoldDB" id="A0A6J3LTM1"/>
<evidence type="ECO:0000313" key="2">
    <source>
        <dbReference type="RefSeq" id="XP_033455660.1"/>
    </source>
</evidence>
<reference evidence="2" key="3">
    <citation type="submission" date="2025-08" db="UniProtKB">
        <authorList>
            <consortium name="RefSeq"/>
        </authorList>
    </citation>
    <scope>IDENTIFICATION</scope>
    <source>
        <strain evidence="2">CBS 342.82</strain>
    </source>
</reference>
<dbReference type="Proteomes" id="UP000504637">
    <property type="component" value="Unplaced"/>
</dbReference>
<reference evidence="2" key="2">
    <citation type="submission" date="2020-04" db="EMBL/GenBank/DDBJ databases">
        <authorList>
            <consortium name="NCBI Genome Project"/>
        </authorList>
    </citation>
    <scope>NUCLEOTIDE SEQUENCE</scope>
    <source>
        <strain evidence="2">CBS 342.82</strain>
    </source>
</reference>